<dbReference type="PANTHER" id="PTHR44329:SF304">
    <property type="entry name" value="MITOGEN-ACTIVATED PROTEIN KINASE KINASE KINASE 13-LIKE ISOFORM X1"/>
    <property type="match status" value="1"/>
</dbReference>
<feature type="compositionally biased region" description="Basic and acidic residues" evidence="1">
    <location>
        <begin position="389"/>
        <end position="408"/>
    </location>
</feature>
<dbReference type="SUPFAM" id="SSF56112">
    <property type="entry name" value="Protein kinase-like (PK-like)"/>
    <property type="match status" value="1"/>
</dbReference>
<evidence type="ECO:0000259" key="2">
    <source>
        <dbReference type="PROSITE" id="PS50011"/>
    </source>
</evidence>
<dbReference type="Gene3D" id="1.10.510.10">
    <property type="entry name" value="Transferase(Phosphotransferase) domain 1"/>
    <property type="match status" value="1"/>
</dbReference>
<evidence type="ECO:0000256" key="1">
    <source>
        <dbReference type="SAM" id="MobiDB-lite"/>
    </source>
</evidence>
<proteinExistence type="predicted"/>
<evidence type="ECO:0000313" key="4">
    <source>
        <dbReference type="Proteomes" id="UP000075901"/>
    </source>
</evidence>
<feature type="compositionally biased region" description="Polar residues" evidence="1">
    <location>
        <begin position="283"/>
        <end position="293"/>
    </location>
</feature>
<evidence type="ECO:0000313" key="3">
    <source>
        <dbReference type="EnsemblMetazoa" id="AMAM005525-PA"/>
    </source>
</evidence>
<dbReference type="PROSITE" id="PS50011">
    <property type="entry name" value="PROTEIN_KINASE_DOM"/>
    <property type="match status" value="1"/>
</dbReference>
<dbReference type="VEuPathDB" id="VectorBase:AMAM005525"/>
<feature type="region of interest" description="Disordered" evidence="1">
    <location>
        <begin position="330"/>
        <end position="368"/>
    </location>
</feature>
<reference evidence="4" key="1">
    <citation type="submission" date="2013-09" db="EMBL/GenBank/DDBJ databases">
        <title>The Genome Sequence of Anopheles maculatus species B.</title>
        <authorList>
            <consortium name="The Broad Institute Genomics Platform"/>
            <person name="Neafsey D.E."/>
            <person name="Besansky N."/>
            <person name="Howell P."/>
            <person name="Walton C."/>
            <person name="Young S.K."/>
            <person name="Zeng Q."/>
            <person name="Gargeya S."/>
            <person name="Fitzgerald M."/>
            <person name="Haas B."/>
            <person name="Abouelleil A."/>
            <person name="Allen A.W."/>
            <person name="Alvarado L."/>
            <person name="Arachchi H.M."/>
            <person name="Berlin A.M."/>
            <person name="Chapman S.B."/>
            <person name="Gainer-Dewar J."/>
            <person name="Goldberg J."/>
            <person name="Griggs A."/>
            <person name="Gujja S."/>
            <person name="Hansen M."/>
            <person name="Howarth C."/>
            <person name="Imamovic A."/>
            <person name="Ireland A."/>
            <person name="Larimer J."/>
            <person name="McCowan C."/>
            <person name="Murphy C."/>
            <person name="Pearson M."/>
            <person name="Poon T.W."/>
            <person name="Priest M."/>
            <person name="Roberts A."/>
            <person name="Saif S."/>
            <person name="Shea T."/>
            <person name="Sisk P."/>
            <person name="Sykes S."/>
            <person name="Wortman J."/>
            <person name="Nusbaum C."/>
            <person name="Birren B."/>
        </authorList>
    </citation>
    <scope>NUCLEOTIDE SEQUENCE [LARGE SCALE GENOMIC DNA]</scope>
    <source>
        <strain evidence="4">maculatus3</strain>
    </source>
</reference>
<dbReference type="InterPro" id="IPR011009">
    <property type="entry name" value="Kinase-like_dom_sf"/>
</dbReference>
<feature type="compositionally biased region" description="Low complexity" evidence="1">
    <location>
        <begin position="348"/>
        <end position="365"/>
    </location>
</feature>
<dbReference type="EnsemblMetazoa" id="AMAM005525-RA">
    <property type="protein sequence ID" value="AMAM005525-PA"/>
    <property type="gene ID" value="AMAM005525"/>
</dbReference>
<accession>A0A182SF36</accession>
<reference evidence="3" key="2">
    <citation type="submission" date="2020-05" db="UniProtKB">
        <authorList>
            <consortium name="EnsemblMetazoa"/>
        </authorList>
    </citation>
    <scope>IDENTIFICATION</scope>
    <source>
        <strain evidence="3">maculatus3</strain>
    </source>
</reference>
<dbReference type="InterPro" id="IPR051681">
    <property type="entry name" value="Ser/Thr_Kinases-Pseudokinases"/>
</dbReference>
<dbReference type="GO" id="GO:0004674">
    <property type="term" value="F:protein serine/threonine kinase activity"/>
    <property type="evidence" value="ECO:0007669"/>
    <property type="project" value="TreeGrafter"/>
</dbReference>
<feature type="domain" description="Protein kinase" evidence="2">
    <location>
        <begin position="1"/>
        <end position="144"/>
    </location>
</feature>
<feature type="compositionally biased region" description="Polar residues" evidence="1">
    <location>
        <begin position="330"/>
        <end position="347"/>
    </location>
</feature>
<dbReference type="AlphaFoldDB" id="A0A182SF36"/>
<dbReference type="GO" id="GO:0005737">
    <property type="term" value="C:cytoplasm"/>
    <property type="evidence" value="ECO:0007669"/>
    <property type="project" value="TreeGrafter"/>
</dbReference>
<feature type="region of interest" description="Disordered" evidence="1">
    <location>
        <begin position="386"/>
        <end position="436"/>
    </location>
</feature>
<feature type="region of interest" description="Disordered" evidence="1">
    <location>
        <begin position="264"/>
        <end position="293"/>
    </location>
</feature>
<dbReference type="InterPro" id="IPR000719">
    <property type="entry name" value="Prot_kinase_dom"/>
</dbReference>
<organism evidence="3 4">
    <name type="scientific">Anopheles maculatus</name>
    <dbReference type="NCBI Taxonomy" id="74869"/>
    <lineage>
        <taxon>Eukaryota</taxon>
        <taxon>Metazoa</taxon>
        <taxon>Ecdysozoa</taxon>
        <taxon>Arthropoda</taxon>
        <taxon>Hexapoda</taxon>
        <taxon>Insecta</taxon>
        <taxon>Pterygota</taxon>
        <taxon>Neoptera</taxon>
        <taxon>Endopterygota</taxon>
        <taxon>Diptera</taxon>
        <taxon>Nematocera</taxon>
        <taxon>Culicoidea</taxon>
        <taxon>Culicidae</taxon>
        <taxon>Anophelinae</taxon>
        <taxon>Anopheles</taxon>
        <taxon>Anopheles maculatus group</taxon>
    </lineage>
</organism>
<keyword evidence="4" id="KW-1185">Reference proteome</keyword>
<dbReference type="Proteomes" id="UP000075901">
    <property type="component" value="Unassembled WGS sequence"/>
</dbReference>
<dbReference type="GO" id="GO:0005524">
    <property type="term" value="F:ATP binding"/>
    <property type="evidence" value="ECO:0007669"/>
    <property type="project" value="InterPro"/>
</dbReference>
<dbReference type="PANTHER" id="PTHR44329">
    <property type="entry name" value="SERINE/THREONINE-PROTEIN KINASE TNNI3K-RELATED"/>
    <property type="match status" value="1"/>
</dbReference>
<name>A0A182SF36_9DIPT</name>
<sequence>MDSFSLAVGPVSSPFLACLILIGEKEVIKISDFGTSREWNEISTKMSFAGTVAWMAPEVICNLPCNEKVDIWSYGVVLWELLTGEVPYKNVDSSQIIYGVGSNSLCLPIPESCPEGFKLLIKQCWSTKPRNRPSFKIILTHLDIAGRELLAACEKEQYEAYYQSQQSWREEIRSHMQEITSNRMNIQKVEQDLIQKRKDEWKHAQHVRMTYERKLERTNMICRQLSTYIAQLEQKEQEIMKREKQLAPQQRKCGFLKRGVDKTNRKRPFSFPSMATALPGYGDSTTPSPTATGVTPTKATLYAELNPSGHQGARSVVVTAGPPPHYSTLAPLQQASANPPSATTNPDSSTVAAVPAPMAPTTTSSGRVKKLRHRRVGSGTINCSPKCSPCRDRRVQSEPETRQVKLVDTETQTEPMDISEPDVSPSPNVATKRMSA</sequence>
<protein>
    <recommendedName>
        <fullName evidence="2">Protein kinase domain-containing protein</fullName>
    </recommendedName>
</protein>
<dbReference type="InterPro" id="IPR001245">
    <property type="entry name" value="Ser-Thr/Tyr_kinase_cat_dom"/>
</dbReference>
<dbReference type="Pfam" id="PF07714">
    <property type="entry name" value="PK_Tyr_Ser-Thr"/>
    <property type="match status" value="1"/>
</dbReference>